<comment type="similarity">
    <text evidence="1">Belongs to the methyltransferase superfamily. LaeA methyltransferase family.</text>
</comment>
<accession>A0A5C6G5J7</accession>
<dbReference type="GO" id="GO:0008168">
    <property type="term" value="F:methyltransferase activity"/>
    <property type="evidence" value="ECO:0007669"/>
    <property type="project" value="TreeGrafter"/>
</dbReference>
<gene>
    <name evidence="3" type="ORF">ED733_003526</name>
</gene>
<sequence>MHNLNRSSSTTTDSIPNPTGHIAADPNLDDDNDSALGDDMYALGLLQRANSLFDKNLILIICHHKLYLAPLQNPQRVLDVGTGTGIWAIDFANEFPGVEFKVDDASQDWTFPDSTFDYIHIRFMAGCFKVWTNLYSECFRFLKPGGWLEHQERGFRVFSDDGSILPDTVLNEAASSVCRDLH</sequence>
<dbReference type="Pfam" id="PF13489">
    <property type="entry name" value="Methyltransf_23"/>
    <property type="match status" value="1"/>
</dbReference>
<reference evidence="4" key="1">
    <citation type="submission" date="2018-12" db="EMBL/GenBank/DDBJ databases">
        <title>The complete genome of Metarhizium rileyi, a key fungal pathogen of Lepidoptera.</title>
        <authorList>
            <person name="Binneck E."/>
            <person name="Lastra C.C.L."/>
            <person name="Sosa-Gomez D.R."/>
        </authorList>
    </citation>
    <scope>NUCLEOTIDE SEQUENCE [LARGE SCALE GENOMIC DNA]</scope>
    <source>
        <strain evidence="4">Cep018-CH2</strain>
    </source>
</reference>
<dbReference type="PANTHER" id="PTHR43591:SF10">
    <property type="entry name" value="ABC TRANSMEMBRANE TYPE-1 DOMAIN-CONTAINING PROTEIN-RELATED"/>
    <property type="match status" value="1"/>
</dbReference>
<dbReference type="AlphaFoldDB" id="A0A5C6G5J7"/>
<proteinExistence type="inferred from homology"/>
<dbReference type="EMBL" id="SBHS01000037">
    <property type="protein sequence ID" value="TWU71788.1"/>
    <property type="molecule type" value="Genomic_DNA"/>
</dbReference>
<feature type="compositionally biased region" description="Polar residues" evidence="2">
    <location>
        <begin position="1"/>
        <end position="17"/>
    </location>
</feature>
<evidence type="ECO:0000256" key="1">
    <source>
        <dbReference type="ARBA" id="ARBA00038158"/>
    </source>
</evidence>
<protein>
    <recommendedName>
        <fullName evidence="5">S-adenosyl-L-methionine-dependent methyltransferase</fullName>
    </recommendedName>
</protein>
<comment type="caution">
    <text evidence="3">The sequence shown here is derived from an EMBL/GenBank/DDBJ whole genome shotgun (WGS) entry which is preliminary data.</text>
</comment>
<evidence type="ECO:0000313" key="4">
    <source>
        <dbReference type="Proteomes" id="UP000317257"/>
    </source>
</evidence>
<dbReference type="InterPro" id="IPR029063">
    <property type="entry name" value="SAM-dependent_MTases_sf"/>
</dbReference>
<dbReference type="Proteomes" id="UP000317257">
    <property type="component" value="Unassembled WGS sequence"/>
</dbReference>
<feature type="region of interest" description="Disordered" evidence="2">
    <location>
        <begin position="1"/>
        <end position="29"/>
    </location>
</feature>
<dbReference type="SUPFAM" id="SSF53335">
    <property type="entry name" value="S-adenosyl-L-methionine-dependent methyltransferases"/>
    <property type="match status" value="1"/>
</dbReference>
<dbReference type="PANTHER" id="PTHR43591">
    <property type="entry name" value="METHYLTRANSFERASE"/>
    <property type="match status" value="1"/>
</dbReference>
<evidence type="ECO:0008006" key="5">
    <source>
        <dbReference type="Google" id="ProtNLM"/>
    </source>
</evidence>
<evidence type="ECO:0000256" key="2">
    <source>
        <dbReference type="SAM" id="MobiDB-lite"/>
    </source>
</evidence>
<evidence type="ECO:0000313" key="3">
    <source>
        <dbReference type="EMBL" id="TWU71788.1"/>
    </source>
</evidence>
<dbReference type="Gene3D" id="3.40.50.150">
    <property type="entry name" value="Vaccinia Virus protein VP39"/>
    <property type="match status" value="2"/>
</dbReference>
<name>A0A5C6G5J7_METRR</name>
<organism evidence="3 4">
    <name type="scientific">Metarhizium rileyi (strain RCEF 4871)</name>
    <name type="common">Nomuraea rileyi</name>
    <dbReference type="NCBI Taxonomy" id="1649241"/>
    <lineage>
        <taxon>Eukaryota</taxon>
        <taxon>Fungi</taxon>
        <taxon>Dikarya</taxon>
        <taxon>Ascomycota</taxon>
        <taxon>Pezizomycotina</taxon>
        <taxon>Sordariomycetes</taxon>
        <taxon>Hypocreomycetidae</taxon>
        <taxon>Hypocreales</taxon>
        <taxon>Clavicipitaceae</taxon>
        <taxon>Metarhizium</taxon>
    </lineage>
</organism>
<dbReference type="CDD" id="cd02440">
    <property type="entry name" value="AdoMet_MTases"/>
    <property type="match status" value="1"/>
</dbReference>